<sequence>MNLKRIIHFKIGSEQWEMPLGVMLLVGAITLILMLGGAYLGFRFGQSLH</sequence>
<evidence type="ECO:0000313" key="3">
    <source>
        <dbReference type="Proteomes" id="UP001142175"/>
    </source>
</evidence>
<accession>A0A9X2P7I3</accession>
<gene>
    <name evidence="2" type="ORF">NU887_14545</name>
</gene>
<keyword evidence="1" id="KW-0812">Transmembrane</keyword>
<dbReference type="AlphaFoldDB" id="A0A9X2P7I3"/>
<keyword evidence="1" id="KW-0472">Membrane</keyword>
<feature type="transmembrane region" description="Helical" evidence="1">
    <location>
        <begin position="20"/>
        <end position="42"/>
    </location>
</feature>
<protein>
    <submittedName>
        <fullName evidence="2">Uncharacterized protein</fullName>
    </submittedName>
</protein>
<dbReference type="EMBL" id="JANSUY010000013">
    <property type="protein sequence ID" value="MCR9016261.1"/>
    <property type="molecule type" value="Genomic_DNA"/>
</dbReference>
<dbReference type="RefSeq" id="WP_258424110.1">
    <property type="nucleotide sequence ID" value="NZ_JANSUY010000013.1"/>
</dbReference>
<name>A0A9X2P7I3_9BACT</name>
<evidence type="ECO:0000256" key="1">
    <source>
        <dbReference type="SAM" id="Phobius"/>
    </source>
</evidence>
<organism evidence="2 3">
    <name type="scientific">Aquiflexum gelatinilyticum</name>
    <dbReference type="NCBI Taxonomy" id="2961943"/>
    <lineage>
        <taxon>Bacteria</taxon>
        <taxon>Pseudomonadati</taxon>
        <taxon>Bacteroidota</taxon>
        <taxon>Cytophagia</taxon>
        <taxon>Cytophagales</taxon>
        <taxon>Cyclobacteriaceae</taxon>
        <taxon>Aquiflexum</taxon>
    </lineage>
</organism>
<evidence type="ECO:0000313" key="2">
    <source>
        <dbReference type="EMBL" id="MCR9016261.1"/>
    </source>
</evidence>
<keyword evidence="1" id="KW-1133">Transmembrane helix</keyword>
<reference evidence="2" key="1">
    <citation type="submission" date="2022-08" db="EMBL/GenBank/DDBJ databases">
        <authorList>
            <person name="Zhang D."/>
        </authorList>
    </citation>
    <scope>NUCLEOTIDE SEQUENCE</scope>
    <source>
        <strain evidence="2">XJ19-11</strain>
    </source>
</reference>
<proteinExistence type="predicted"/>
<comment type="caution">
    <text evidence="2">The sequence shown here is derived from an EMBL/GenBank/DDBJ whole genome shotgun (WGS) entry which is preliminary data.</text>
</comment>
<keyword evidence="3" id="KW-1185">Reference proteome</keyword>
<dbReference type="Proteomes" id="UP001142175">
    <property type="component" value="Unassembled WGS sequence"/>
</dbReference>